<dbReference type="AlphaFoldDB" id="A0AAN6PRN1"/>
<name>A0AAN6PRN1_9PEZI</name>
<protein>
    <submittedName>
        <fullName evidence="1">Uncharacterized protein</fullName>
    </submittedName>
</protein>
<evidence type="ECO:0000313" key="1">
    <source>
        <dbReference type="EMBL" id="KAK4096503.1"/>
    </source>
</evidence>
<reference evidence="1" key="1">
    <citation type="journal article" date="2023" name="Mol. Phylogenet. Evol.">
        <title>Genome-scale phylogeny and comparative genomics of the fungal order Sordariales.</title>
        <authorList>
            <person name="Hensen N."/>
            <person name="Bonometti L."/>
            <person name="Westerberg I."/>
            <person name="Brannstrom I.O."/>
            <person name="Guillou S."/>
            <person name="Cros-Aarteil S."/>
            <person name="Calhoun S."/>
            <person name="Haridas S."/>
            <person name="Kuo A."/>
            <person name="Mondo S."/>
            <person name="Pangilinan J."/>
            <person name="Riley R."/>
            <person name="LaButti K."/>
            <person name="Andreopoulos B."/>
            <person name="Lipzen A."/>
            <person name="Chen C."/>
            <person name="Yan M."/>
            <person name="Daum C."/>
            <person name="Ng V."/>
            <person name="Clum A."/>
            <person name="Steindorff A."/>
            <person name="Ohm R.A."/>
            <person name="Martin F."/>
            <person name="Silar P."/>
            <person name="Natvig D.O."/>
            <person name="Lalanne C."/>
            <person name="Gautier V."/>
            <person name="Ament-Velasquez S.L."/>
            <person name="Kruys A."/>
            <person name="Hutchinson M.I."/>
            <person name="Powell A.J."/>
            <person name="Barry K."/>
            <person name="Miller A.N."/>
            <person name="Grigoriev I.V."/>
            <person name="Debuchy R."/>
            <person name="Gladieux P."/>
            <person name="Hiltunen Thoren M."/>
            <person name="Johannesson H."/>
        </authorList>
    </citation>
    <scope>NUCLEOTIDE SEQUENCE</scope>
    <source>
        <strain evidence="1">CBS 757.83</strain>
    </source>
</reference>
<evidence type="ECO:0000313" key="2">
    <source>
        <dbReference type="Proteomes" id="UP001305647"/>
    </source>
</evidence>
<dbReference type="EMBL" id="MU863711">
    <property type="protein sequence ID" value="KAK4096503.1"/>
    <property type="molecule type" value="Genomic_DNA"/>
</dbReference>
<sequence>MTNIARKILQYLSYYARNPQTGRHLGCSAQPSTRMSKASHHGRDKVAGLVEVRVVWKANGIGKSPGLTPLNQLESTEYGIKAVRNPLPSLKSTHYSAWHLLHLLEGYLRVLEAFCRDLAIRRIELGVGDLRDEVVLPTDLALVVLDFSL</sequence>
<reference evidence="1" key="2">
    <citation type="submission" date="2023-05" db="EMBL/GenBank/DDBJ databases">
        <authorList>
            <consortium name="Lawrence Berkeley National Laboratory"/>
            <person name="Steindorff A."/>
            <person name="Hensen N."/>
            <person name="Bonometti L."/>
            <person name="Westerberg I."/>
            <person name="Brannstrom I.O."/>
            <person name="Guillou S."/>
            <person name="Cros-Aarteil S."/>
            <person name="Calhoun S."/>
            <person name="Haridas S."/>
            <person name="Kuo A."/>
            <person name="Mondo S."/>
            <person name="Pangilinan J."/>
            <person name="Riley R."/>
            <person name="Labutti K."/>
            <person name="Andreopoulos B."/>
            <person name="Lipzen A."/>
            <person name="Chen C."/>
            <person name="Yanf M."/>
            <person name="Daum C."/>
            <person name="Ng V."/>
            <person name="Clum A."/>
            <person name="Ohm R."/>
            <person name="Martin F."/>
            <person name="Silar P."/>
            <person name="Natvig D."/>
            <person name="Lalanne C."/>
            <person name="Gautier V."/>
            <person name="Ament-Velasquez S.L."/>
            <person name="Kruys A."/>
            <person name="Hutchinson M.I."/>
            <person name="Powell A.J."/>
            <person name="Barry K."/>
            <person name="Miller A.N."/>
            <person name="Grigoriev I.V."/>
            <person name="Debuchy R."/>
            <person name="Gladieux P."/>
            <person name="Thoren M.H."/>
            <person name="Johannesson H."/>
        </authorList>
    </citation>
    <scope>NUCLEOTIDE SEQUENCE</scope>
    <source>
        <strain evidence="1">CBS 757.83</strain>
    </source>
</reference>
<dbReference type="Proteomes" id="UP001305647">
    <property type="component" value="Unassembled WGS sequence"/>
</dbReference>
<keyword evidence="2" id="KW-1185">Reference proteome</keyword>
<accession>A0AAN6PRN1</accession>
<comment type="caution">
    <text evidence="1">The sequence shown here is derived from an EMBL/GenBank/DDBJ whole genome shotgun (WGS) entry which is preliminary data.</text>
</comment>
<gene>
    <name evidence="1" type="ORF">N658DRAFT_348986</name>
</gene>
<proteinExistence type="predicted"/>
<organism evidence="1 2">
    <name type="scientific">Parathielavia hyrcaniae</name>
    <dbReference type="NCBI Taxonomy" id="113614"/>
    <lineage>
        <taxon>Eukaryota</taxon>
        <taxon>Fungi</taxon>
        <taxon>Dikarya</taxon>
        <taxon>Ascomycota</taxon>
        <taxon>Pezizomycotina</taxon>
        <taxon>Sordariomycetes</taxon>
        <taxon>Sordariomycetidae</taxon>
        <taxon>Sordariales</taxon>
        <taxon>Chaetomiaceae</taxon>
        <taxon>Parathielavia</taxon>
    </lineage>
</organism>